<dbReference type="GO" id="GO:0003677">
    <property type="term" value="F:DNA binding"/>
    <property type="evidence" value="ECO:0007669"/>
    <property type="project" value="InterPro"/>
</dbReference>
<dbReference type="SUPFAM" id="SSF47413">
    <property type="entry name" value="lambda repressor-like DNA-binding domains"/>
    <property type="match status" value="1"/>
</dbReference>
<sequence>MNTVCPSHSERSRKIESAILRAIAEIGQSEIARLINVSESTVSRRKEEWTGEVAEFLAASNLKVVPESHFYVDPKKTEAMIFLFEGAVKKLGLLEILRGDV</sequence>
<gene>
    <name evidence="1" type="ORF">UFOVP66_16</name>
</gene>
<dbReference type="EMBL" id="LR796180">
    <property type="protein sequence ID" value="CAB4124611.1"/>
    <property type="molecule type" value="Genomic_DNA"/>
</dbReference>
<organism evidence="1">
    <name type="scientific">uncultured Caudovirales phage</name>
    <dbReference type="NCBI Taxonomy" id="2100421"/>
    <lineage>
        <taxon>Viruses</taxon>
        <taxon>Duplodnaviria</taxon>
        <taxon>Heunggongvirae</taxon>
        <taxon>Uroviricota</taxon>
        <taxon>Caudoviricetes</taxon>
        <taxon>Peduoviridae</taxon>
        <taxon>Maltschvirus</taxon>
        <taxon>Maltschvirus maltsch</taxon>
    </lineage>
</organism>
<dbReference type="Pfam" id="PF05269">
    <property type="entry name" value="Phage_CII"/>
    <property type="match status" value="1"/>
</dbReference>
<dbReference type="Gene3D" id="1.10.260.40">
    <property type="entry name" value="lambda repressor-like DNA-binding domains"/>
    <property type="match status" value="1"/>
</dbReference>
<evidence type="ECO:0000313" key="1">
    <source>
        <dbReference type="EMBL" id="CAB4124611.1"/>
    </source>
</evidence>
<reference evidence="1" key="1">
    <citation type="submission" date="2020-04" db="EMBL/GenBank/DDBJ databases">
        <authorList>
            <person name="Chiriac C."/>
            <person name="Salcher M."/>
            <person name="Ghai R."/>
            <person name="Kavagutti S V."/>
        </authorList>
    </citation>
    <scope>NUCLEOTIDE SEQUENCE</scope>
</reference>
<protein>
    <submittedName>
        <fullName evidence="1">Transcription activator CII</fullName>
    </submittedName>
</protein>
<dbReference type="GO" id="GO:0006355">
    <property type="term" value="P:regulation of DNA-templated transcription"/>
    <property type="evidence" value="ECO:0007669"/>
    <property type="project" value="InterPro"/>
</dbReference>
<name>A0A6J5KRT8_9CAUD</name>
<proteinExistence type="predicted"/>
<accession>A0A6J5KRT8</accession>
<dbReference type="InterPro" id="IPR010982">
    <property type="entry name" value="Lambda_DNA-bd_dom_sf"/>
</dbReference>
<dbReference type="InterPro" id="IPR007933">
    <property type="entry name" value="Transcrpt_activ_CII"/>
</dbReference>